<evidence type="ECO:0000313" key="3">
    <source>
        <dbReference type="Proteomes" id="UP000000305"/>
    </source>
</evidence>
<organism evidence="2 3">
    <name type="scientific">Daphnia pulex</name>
    <name type="common">Water flea</name>
    <dbReference type="NCBI Taxonomy" id="6669"/>
    <lineage>
        <taxon>Eukaryota</taxon>
        <taxon>Metazoa</taxon>
        <taxon>Ecdysozoa</taxon>
        <taxon>Arthropoda</taxon>
        <taxon>Crustacea</taxon>
        <taxon>Branchiopoda</taxon>
        <taxon>Diplostraca</taxon>
        <taxon>Cladocera</taxon>
        <taxon>Anomopoda</taxon>
        <taxon>Daphniidae</taxon>
        <taxon>Daphnia</taxon>
    </lineage>
</organism>
<feature type="compositionally biased region" description="Polar residues" evidence="1">
    <location>
        <begin position="1"/>
        <end position="16"/>
    </location>
</feature>
<feature type="region of interest" description="Disordered" evidence="1">
    <location>
        <begin position="1"/>
        <end position="29"/>
    </location>
</feature>
<sequence length="143" mass="16228">MQKVASSDIKSSLARTRQNKEEQSPSTSREFRCGQLLSTNKCYTASVLYWEENADYIQEGGGWSRLFIETHLFVYSDQRALFLNTYSLSPRFELGPSRLVGILVNQPSDRRVAALADLIEPYPYENDSKLPSSNFLAVHCHAC</sequence>
<proteinExistence type="predicted"/>
<dbReference type="KEGG" id="dpx:DAPPUDRAFT_114267"/>
<dbReference type="InParanoid" id="E9HHL1"/>
<reference evidence="2 3" key="1">
    <citation type="journal article" date="2011" name="Science">
        <title>The ecoresponsive genome of Daphnia pulex.</title>
        <authorList>
            <person name="Colbourne J.K."/>
            <person name="Pfrender M.E."/>
            <person name="Gilbert D."/>
            <person name="Thomas W.K."/>
            <person name="Tucker A."/>
            <person name="Oakley T.H."/>
            <person name="Tokishita S."/>
            <person name="Aerts A."/>
            <person name="Arnold G.J."/>
            <person name="Basu M.K."/>
            <person name="Bauer D.J."/>
            <person name="Caceres C.E."/>
            <person name="Carmel L."/>
            <person name="Casola C."/>
            <person name="Choi J.H."/>
            <person name="Detter J.C."/>
            <person name="Dong Q."/>
            <person name="Dusheyko S."/>
            <person name="Eads B.D."/>
            <person name="Frohlich T."/>
            <person name="Geiler-Samerotte K.A."/>
            <person name="Gerlach D."/>
            <person name="Hatcher P."/>
            <person name="Jogdeo S."/>
            <person name="Krijgsveld J."/>
            <person name="Kriventseva E.V."/>
            <person name="Kultz D."/>
            <person name="Laforsch C."/>
            <person name="Lindquist E."/>
            <person name="Lopez J."/>
            <person name="Manak J.R."/>
            <person name="Muller J."/>
            <person name="Pangilinan J."/>
            <person name="Patwardhan R.P."/>
            <person name="Pitluck S."/>
            <person name="Pritham E.J."/>
            <person name="Rechtsteiner A."/>
            <person name="Rho M."/>
            <person name="Rogozin I.B."/>
            <person name="Sakarya O."/>
            <person name="Salamov A."/>
            <person name="Schaack S."/>
            <person name="Shapiro H."/>
            <person name="Shiga Y."/>
            <person name="Skalitzky C."/>
            <person name="Smith Z."/>
            <person name="Souvorov A."/>
            <person name="Sung W."/>
            <person name="Tang Z."/>
            <person name="Tsuchiya D."/>
            <person name="Tu H."/>
            <person name="Vos H."/>
            <person name="Wang M."/>
            <person name="Wolf Y.I."/>
            <person name="Yamagata H."/>
            <person name="Yamada T."/>
            <person name="Ye Y."/>
            <person name="Shaw J.R."/>
            <person name="Andrews J."/>
            <person name="Crease T.J."/>
            <person name="Tang H."/>
            <person name="Lucas S.M."/>
            <person name="Robertson H.M."/>
            <person name="Bork P."/>
            <person name="Koonin E.V."/>
            <person name="Zdobnov E.M."/>
            <person name="Grigoriev I.V."/>
            <person name="Lynch M."/>
            <person name="Boore J.L."/>
        </authorList>
    </citation>
    <scope>NUCLEOTIDE SEQUENCE [LARGE SCALE GENOMIC DNA]</scope>
</reference>
<keyword evidence="3" id="KW-1185">Reference proteome</keyword>
<evidence type="ECO:0000313" key="2">
    <source>
        <dbReference type="EMBL" id="EFX68800.1"/>
    </source>
</evidence>
<dbReference type="AlphaFoldDB" id="E9HHL1"/>
<evidence type="ECO:0000256" key="1">
    <source>
        <dbReference type="SAM" id="MobiDB-lite"/>
    </source>
</evidence>
<protein>
    <submittedName>
        <fullName evidence="2">Uncharacterized protein</fullName>
    </submittedName>
</protein>
<gene>
    <name evidence="2" type="ORF">DAPPUDRAFT_114267</name>
</gene>
<dbReference type="HOGENOM" id="CLU_150864_0_0_1"/>
<name>E9HHL1_DAPPU</name>
<dbReference type="Proteomes" id="UP000000305">
    <property type="component" value="Unassembled WGS sequence"/>
</dbReference>
<dbReference type="EMBL" id="GL732648">
    <property type="protein sequence ID" value="EFX68800.1"/>
    <property type="molecule type" value="Genomic_DNA"/>
</dbReference>
<accession>E9HHL1</accession>